<gene>
    <name evidence="2" type="ORF">H5410_060297</name>
</gene>
<proteinExistence type="predicted"/>
<dbReference type="EMBL" id="JACXVP010000012">
    <property type="protein sequence ID" value="KAG5570531.1"/>
    <property type="molecule type" value="Genomic_DNA"/>
</dbReference>
<keyword evidence="3" id="KW-1185">Reference proteome</keyword>
<reference evidence="2 3" key="1">
    <citation type="submission" date="2020-09" db="EMBL/GenBank/DDBJ databases">
        <title>De no assembly of potato wild relative species, Solanum commersonii.</title>
        <authorList>
            <person name="Cho K."/>
        </authorList>
    </citation>
    <scope>NUCLEOTIDE SEQUENCE [LARGE SCALE GENOMIC DNA]</scope>
    <source>
        <strain evidence="2">LZ3.2</strain>
        <tissue evidence="2">Leaf</tissue>
    </source>
</reference>
<dbReference type="AlphaFoldDB" id="A0A9J5W4P8"/>
<feature type="region of interest" description="Disordered" evidence="1">
    <location>
        <begin position="1"/>
        <end position="25"/>
    </location>
</feature>
<organism evidence="2 3">
    <name type="scientific">Solanum commersonii</name>
    <name type="common">Commerson's wild potato</name>
    <name type="synonym">Commerson's nightshade</name>
    <dbReference type="NCBI Taxonomy" id="4109"/>
    <lineage>
        <taxon>Eukaryota</taxon>
        <taxon>Viridiplantae</taxon>
        <taxon>Streptophyta</taxon>
        <taxon>Embryophyta</taxon>
        <taxon>Tracheophyta</taxon>
        <taxon>Spermatophyta</taxon>
        <taxon>Magnoliopsida</taxon>
        <taxon>eudicotyledons</taxon>
        <taxon>Gunneridae</taxon>
        <taxon>Pentapetalae</taxon>
        <taxon>asterids</taxon>
        <taxon>lamiids</taxon>
        <taxon>Solanales</taxon>
        <taxon>Solanaceae</taxon>
        <taxon>Solanoideae</taxon>
        <taxon>Solaneae</taxon>
        <taxon>Solanum</taxon>
    </lineage>
</organism>
<accession>A0A9J5W4P8</accession>
<evidence type="ECO:0000313" key="2">
    <source>
        <dbReference type="EMBL" id="KAG5570531.1"/>
    </source>
</evidence>
<comment type="caution">
    <text evidence="2">The sequence shown here is derived from an EMBL/GenBank/DDBJ whole genome shotgun (WGS) entry which is preliminary data.</text>
</comment>
<feature type="compositionally biased region" description="Polar residues" evidence="1">
    <location>
        <begin position="7"/>
        <end position="25"/>
    </location>
</feature>
<protein>
    <submittedName>
        <fullName evidence="2">Uncharacterized protein</fullName>
    </submittedName>
</protein>
<dbReference type="OrthoDB" id="1316686at2759"/>
<evidence type="ECO:0000313" key="3">
    <source>
        <dbReference type="Proteomes" id="UP000824120"/>
    </source>
</evidence>
<name>A0A9J5W4P8_SOLCO</name>
<sequence length="93" mass="10640">MGGKNVSMVQQEGGTNKFTTSEGRNQENPKINYFFIDHPLGILKCTWKEQQNSKSNDSPMPKFSCLERYFIKPTDHLSFLIEDPGTLERATKL</sequence>
<evidence type="ECO:0000256" key="1">
    <source>
        <dbReference type="SAM" id="MobiDB-lite"/>
    </source>
</evidence>
<dbReference type="Proteomes" id="UP000824120">
    <property type="component" value="Chromosome 12"/>
</dbReference>